<gene>
    <name evidence="1" type="ORF">B0I08_1138</name>
</gene>
<evidence type="ECO:0000313" key="2">
    <source>
        <dbReference type="Proteomes" id="UP000237983"/>
    </source>
</evidence>
<organism evidence="1 2">
    <name type="scientific">Glaciihabitans tibetensis</name>
    <dbReference type="NCBI Taxonomy" id="1266600"/>
    <lineage>
        <taxon>Bacteria</taxon>
        <taxon>Bacillati</taxon>
        <taxon>Actinomycetota</taxon>
        <taxon>Actinomycetes</taxon>
        <taxon>Micrococcales</taxon>
        <taxon>Microbacteriaceae</taxon>
        <taxon>Glaciihabitans</taxon>
    </lineage>
</organism>
<protein>
    <submittedName>
        <fullName evidence="1">Uncharacterized protein</fullName>
    </submittedName>
</protein>
<accession>A0A2T0V2D0</accession>
<comment type="caution">
    <text evidence="1">The sequence shown here is derived from an EMBL/GenBank/DDBJ whole genome shotgun (WGS) entry which is preliminary data.</text>
</comment>
<dbReference type="OrthoDB" id="5119511at2"/>
<dbReference type="EMBL" id="PVTL01000013">
    <property type="protein sequence ID" value="PRY64301.1"/>
    <property type="molecule type" value="Genomic_DNA"/>
</dbReference>
<name>A0A2T0V2D0_9MICO</name>
<proteinExistence type="predicted"/>
<dbReference type="AlphaFoldDB" id="A0A2T0V2D0"/>
<dbReference type="Proteomes" id="UP000237983">
    <property type="component" value="Unassembled WGS sequence"/>
</dbReference>
<dbReference type="RefSeq" id="WP_106215089.1">
    <property type="nucleotide sequence ID" value="NZ_PVTL01000013.1"/>
</dbReference>
<reference evidence="1 2" key="1">
    <citation type="submission" date="2018-03" db="EMBL/GenBank/DDBJ databases">
        <title>Genomic Encyclopedia of Type Strains, Phase III (KMG-III): the genomes of soil and plant-associated and newly described type strains.</title>
        <authorList>
            <person name="Whitman W."/>
        </authorList>
    </citation>
    <scope>NUCLEOTIDE SEQUENCE [LARGE SCALE GENOMIC DNA]</scope>
    <source>
        <strain evidence="1 2">CGMCC 1.12484</strain>
    </source>
</reference>
<evidence type="ECO:0000313" key="1">
    <source>
        <dbReference type="EMBL" id="PRY64301.1"/>
    </source>
</evidence>
<keyword evidence="2" id="KW-1185">Reference proteome</keyword>
<sequence length="114" mass="12153">MKLIHYAGETLLTGDLIADAVLRYAGALAEGSGSATIVIPIRLPDGTVADANLLVGPASQLVAVPQPTDNEEIIDEKLIDRIELEIERLAPSHPPINTPGDDYKIMGAPSEWEL</sequence>